<evidence type="ECO:0000256" key="2">
    <source>
        <dbReference type="ARBA" id="ARBA00023002"/>
    </source>
</evidence>
<evidence type="ECO:0000256" key="1">
    <source>
        <dbReference type="ARBA" id="ARBA00006484"/>
    </source>
</evidence>
<reference evidence="3 4" key="1">
    <citation type="submission" date="2016-06" db="EMBL/GenBank/DDBJ databases">
        <title>Complete genome sequence of a saline-alkali tolerant type strain Dietzia timorensis ID05-A0528T.</title>
        <authorList>
            <person name="Wu X."/>
        </authorList>
    </citation>
    <scope>NUCLEOTIDE SEQUENCE [LARGE SCALE GENOMIC DNA]</scope>
    <source>
        <strain evidence="3 4">ID05-A0528</strain>
    </source>
</reference>
<dbReference type="EMBL" id="CP015961">
    <property type="protein sequence ID" value="ANI93558.1"/>
    <property type="molecule type" value="Genomic_DNA"/>
</dbReference>
<protein>
    <submittedName>
        <fullName evidence="3">Retinol dehydrogenase 13</fullName>
    </submittedName>
</protein>
<dbReference type="STRING" id="499555.BJL86_2798"/>
<name>A0A173LPJ6_9ACTN</name>
<dbReference type="Proteomes" id="UP000186104">
    <property type="component" value="Chromosome"/>
</dbReference>
<dbReference type="PRINTS" id="PR00081">
    <property type="entry name" value="GDHRDH"/>
</dbReference>
<keyword evidence="2" id="KW-0560">Oxidoreductase</keyword>
<sequence length="302" mass="32950">MGAMATQRWTEADIVAQTGRTFVVTGANSGLGLHSTKALTGAGARVIMACRNTEKAEAAREELPADSRKLAEVHELDLGDLRSVDSFVSGIEDRGVDVLINNAGVMDIPLGRTAQGFEEQFGVNVLGHFALTSQLEHKITDRVVWLGSLMHQLGWINLDDLNYERRSYNSWLAYGQSKLACVMLAYEQQRRFVREGSTLRAVVAHPGYSATNLQSHSSNAVVRQIMKLGNSLPLLAQPPHRGALPELYAATVPDLPGGWYIGPDGPGEVQGFPRPVASNKRSYDVGVAEKLWDACAELVERR</sequence>
<dbReference type="NCBIfam" id="NF004846">
    <property type="entry name" value="PRK06197.1"/>
    <property type="match status" value="1"/>
</dbReference>
<dbReference type="AlphaFoldDB" id="A0A173LPJ6"/>
<dbReference type="GO" id="GO:0016491">
    <property type="term" value="F:oxidoreductase activity"/>
    <property type="evidence" value="ECO:0007669"/>
    <property type="project" value="UniProtKB-KW"/>
</dbReference>
<gene>
    <name evidence="3" type="ORF">BJL86_2798</name>
</gene>
<keyword evidence="4" id="KW-1185">Reference proteome</keyword>
<evidence type="ECO:0000313" key="3">
    <source>
        <dbReference type="EMBL" id="ANI93558.1"/>
    </source>
</evidence>
<evidence type="ECO:0000313" key="4">
    <source>
        <dbReference type="Proteomes" id="UP000186104"/>
    </source>
</evidence>
<dbReference type="KEGG" id="dtm:BJL86_2798"/>
<dbReference type="Pfam" id="PF00106">
    <property type="entry name" value="adh_short"/>
    <property type="match status" value="1"/>
</dbReference>
<dbReference type="InterPro" id="IPR036291">
    <property type="entry name" value="NAD(P)-bd_dom_sf"/>
</dbReference>
<proteinExistence type="inferred from homology"/>
<comment type="similarity">
    <text evidence="1">Belongs to the short-chain dehydrogenases/reductases (SDR) family.</text>
</comment>
<organism evidence="3 4">
    <name type="scientific">Dietzia timorensis</name>
    <dbReference type="NCBI Taxonomy" id="499555"/>
    <lineage>
        <taxon>Bacteria</taxon>
        <taxon>Bacillati</taxon>
        <taxon>Actinomycetota</taxon>
        <taxon>Actinomycetes</taxon>
        <taxon>Mycobacteriales</taxon>
        <taxon>Dietziaceae</taxon>
        <taxon>Dietzia</taxon>
    </lineage>
</organism>
<dbReference type="Gene3D" id="3.40.50.720">
    <property type="entry name" value="NAD(P)-binding Rossmann-like Domain"/>
    <property type="match status" value="1"/>
</dbReference>
<dbReference type="PANTHER" id="PTHR24320">
    <property type="entry name" value="RETINOL DEHYDROGENASE"/>
    <property type="match status" value="1"/>
</dbReference>
<accession>A0A173LPJ6</accession>
<dbReference type="PANTHER" id="PTHR24320:SF148">
    <property type="entry name" value="NAD(P)-BINDING ROSSMANN-FOLD SUPERFAMILY PROTEIN"/>
    <property type="match status" value="1"/>
</dbReference>
<dbReference type="InterPro" id="IPR002347">
    <property type="entry name" value="SDR_fam"/>
</dbReference>
<dbReference type="SUPFAM" id="SSF51735">
    <property type="entry name" value="NAD(P)-binding Rossmann-fold domains"/>
    <property type="match status" value="1"/>
</dbReference>